<proteinExistence type="predicted"/>
<sequence length="132" mass="14871">MTPEVYWNQGQQLHKPSHRKSRGWDKVKMNRVHTGGTARHHSPTPLSCHIPVSVRVKTVHCLTAAHIPPRASLHHKDRHTSSSFYTPARLLHTLTVFLHTLPLSSTSTHPFCLSSLCHRLFTVHSASLLTTP</sequence>
<name>A0AAE1KQC2_PETCI</name>
<feature type="region of interest" description="Disordered" evidence="1">
    <location>
        <begin position="1"/>
        <end position="26"/>
    </location>
</feature>
<evidence type="ECO:0000313" key="2">
    <source>
        <dbReference type="EMBL" id="KAK3878320.1"/>
    </source>
</evidence>
<comment type="caution">
    <text evidence="2">The sequence shown here is derived from an EMBL/GenBank/DDBJ whole genome shotgun (WGS) entry which is preliminary data.</text>
</comment>
<accession>A0AAE1KQC2</accession>
<evidence type="ECO:0000313" key="3">
    <source>
        <dbReference type="Proteomes" id="UP001286313"/>
    </source>
</evidence>
<protein>
    <submittedName>
        <fullName evidence="2">Uncharacterized protein</fullName>
    </submittedName>
</protein>
<organism evidence="2 3">
    <name type="scientific">Petrolisthes cinctipes</name>
    <name type="common">Flat porcelain crab</name>
    <dbReference type="NCBI Taxonomy" id="88211"/>
    <lineage>
        <taxon>Eukaryota</taxon>
        <taxon>Metazoa</taxon>
        <taxon>Ecdysozoa</taxon>
        <taxon>Arthropoda</taxon>
        <taxon>Crustacea</taxon>
        <taxon>Multicrustacea</taxon>
        <taxon>Malacostraca</taxon>
        <taxon>Eumalacostraca</taxon>
        <taxon>Eucarida</taxon>
        <taxon>Decapoda</taxon>
        <taxon>Pleocyemata</taxon>
        <taxon>Anomura</taxon>
        <taxon>Galatheoidea</taxon>
        <taxon>Porcellanidae</taxon>
        <taxon>Petrolisthes</taxon>
    </lineage>
</organism>
<reference evidence="2" key="1">
    <citation type="submission" date="2023-10" db="EMBL/GenBank/DDBJ databases">
        <title>Genome assemblies of two species of porcelain crab, Petrolisthes cinctipes and Petrolisthes manimaculis (Anomura: Porcellanidae).</title>
        <authorList>
            <person name="Angst P."/>
        </authorList>
    </citation>
    <scope>NUCLEOTIDE SEQUENCE</scope>
    <source>
        <strain evidence="2">PB745_01</strain>
        <tissue evidence="2">Gill</tissue>
    </source>
</reference>
<gene>
    <name evidence="2" type="ORF">Pcinc_017048</name>
</gene>
<dbReference type="AlphaFoldDB" id="A0AAE1KQC2"/>
<keyword evidence="3" id="KW-1185">Reference proteome</keyword>
<dbReference type="EMBL" id="JAWQEG010001562">
    <property type="protein sequence ID" value="KAK3878320.1"/>
    <property type="molecule type" value="Genomic_DNA"/>
</dbReference>
<dbReference type="Proteomes" id="UP001286313">
    <property type="component" value="Unassembled WGS sequence"/>
</dbReference>
<evidence type="ECO:0000256" key="1">
    <source>
        <dbReference type="SAM" id="MobiDB-lite"/>
    </source>
</evidence>